<gene>
    <name evidence="9" type="ORF">AB1Y20_022863</name>
</gene>
<dbReference type="PROSITE" id="PS00211">
    <property type="entry name" value="ABC_TRANSPORTER_1"/>
    <property type="match status" value="2"/>
</dbReference>
<dbReference type="InterPro" id="IPR027417">
    <property type="entry name" value="P-loop_NTPase"/>
</dbReference>
<evidence type="ECO:0000256" key="1">
    <source>
        <dbReference type="ARBA" id="ARBA00022737"/>
    </source>
</evidence>
<evidence type="ECO:0000256" key="7">
    <source>
        <dbReference type="SAM" id="SignalP"/>
    </source>
</evidence>
<feature type="domain" description="ABC transporter" evidence="8">
    <location>
        <begin position="669"/>
        <end position="887"/>
    </location>
</feature>
<keyword evidence="1" id="KW-0677">Repeat</keyword>
<sequence length="940" mass="102165">MQPAAVLLVARMPLLLFGVSALQIWPSTPPQRCTRFPSAPSLAVTMLAKKKKSKVDKAASAALAALEAMEASAPPQDLMLPVEPVKKKKLKKKDLMPPPPPATTGPAAAPPVKASAPAAPAGPTMAEKVAAIKAELGLDESLPVARAVSDANAAMGIAAKGTLADQVQELLDQLGLELRGASASAAAAPSVAPPAPSPPAAPSPPPASVSGAATEAPAEEAKAEGVEAAGDLLPEAEEVAEEVAEAAEERQAQAEGEVVQADATGADAEPAAADGPEDKVVTLSKKKQSKKKVEEDEEDGEGTADPSRDQSGRRGMGTKRIEKMSETPADFAYIKISDGKLRFRNQEVLRGVTWDVQTGQRVGLVGDNGAGKTTQLKVLSGELELDEGELIKSSADLKVSFLRQEFREDLNEQRTLREELTSVFSEVQQLNSAYAKCERDLAAAGDDTEKMQAALDEMAEIQTKLDTAEAGSVDRRVDKVMGAMGFTAEDGDLPVSAFSGGWKMRIGLAKILLQEPSVLLLDEPTNHMDLESVEWLERYLIEQTSNLALVIVSHDREFLDRVCTRIVETEQGVAYPHNGNYRSFLKAREQREELKMRAHERQQKEIRELKAEINNLRKLESAAPTVRAKERQLKAMEPGGAEHIPRPFVNKRKFSFRFPAAKRSSQEVIELEEVSHGYGNSTLFSDINLAIERGDRIAILGANGAGKSTLLRLIMGREQPREGRAEIVAANAETQFFEQDQANVLPLDKTVIETLEDAARSTDFEYEQLRALLGKFMFKDEKVNDLLSTLSGGEKARVALCRMMLTPCNLLLLDEPTNHLDIAAKEVLEEAIHHFEGTVVMVSHDRFFISQTANTILALEDGELVVYEGDYRSYMERNEDTKEKVEARYIEGLPTIKSAKRREMPVENEDKKKKKNFGGKGPSGNKAKGIKNAKRQAALT</sequence>
<organism evidence="9 10">
    <name type="scientific">Prymnesium parvum</name>
    <name type="common">Toxic golden alga</name>
    <dbReference type="NCBI Taxonomy" id="97485"/>
    <lineage>
        <taxon>Eukaryota</taxon>
        <taxon>Haptista</taxon>
        <taxon>Haptophyta</taxon>
        <taxon>Prymnesiophyceae</taxon>
        <taxon>Prymnesiales</taxon>
        <taxon>Prymnesiaceae</taxon>
        <taxon>Prymnesium</taxon>
    </lineage>
</organism>
<feature type="compositionally biased region" description="Low complexity" evidence="6">
    <location>
        <begin position="104"/>
        <end position="120"/>
    </location>
</feature>
<feature type="chain" id="PRO_5044263669" description="ABC transporter domain-containing protein" evidence="7">
    <location>
        <begin position="22"/>
        <end position="940"/>
    </location>
</feature>
<evidence type="ECO:0000256" key="3">
    <source>
        <dbReference type="ARBA" id="ARBA00022840"/>
    </source>
</evidence>
<feature type="region of interest" description="Disordered" evidence="6">
    <location>
        <begin position="88"/>
        <end position="120"/>
    </location>
</feature>
<evidence type="ECO:0000259" key="8">
    <source>
        <dbReference type="PROSITE" id="PS50893"/>
    </source>
</evidence>
<feature type="compositionally biased region" description="Pro residues" evidence="6">
    <location>
        <begin position="191"/>
        <end position="207"/>
    </location>
</feature>
<evidence type="ECO:0000256" key="6">
    <source>
        <dbReference type="SAM" id="MobiDB-lite"/>
    </source>
</evidence>
<comment type="caution">
    <text evidence="9">The sequence shown here is derived from an EMBL/GenBank/DDBJ whole genome shotgun (WGS) entry which is preliminary data.</text>
</comment>
<dbReference type="SMART" id="SM00382">
    <property type="entry name" value="AAA"/>
    <property type="match status" value="2"/>
</dbReference>
<reference evidence="9 10" key="1">
    <citation type="journal article" date="2024" name="Science">
        <title>Giant polyketide synthase enzymes in the biosynthesis of giant marine polyether toxins.</title>
        <authorList>
            <person name="Fallon T.R."/>
            <person name="Shende V.V."/>
            <person name="Wierzbicki I.H."/>
            <person name="Pendleton A.L."/>
            <person name="Watervoot N.F."/>
            <person name="Auber R.P."/>
            <person name="Gonzalez D.J."/>
            <person name="Wisecaver J.H."/>
            <person name="Moore B.S."/>
        </authorList>
    </citation>
    <scope>NUCLEOTIDE SEQUENCE [LARGE SCALE GENOMIC DNA]</scope>
    <source>
        <strain evidence="9 10">12B1</strain>
    </source>
</reference>
<evidence type="ECO:0000256" key="2">
    <source>
        <dbReference type="ARBA" id="ARBA00022741"/>
    </source>
</evidence>
<dbReference type="PANTHER" id="PTHR42855:SF1">
    <property type="entry name" value="ABC TRANSPORTER DOMAIN-CONTAINING PROTEIN"/>
    <property type="match status" value="1"/>
</dbReference>
<feature type="signal peptide" evidence="7">
    <location>
        <begin position="1"/>
        <end position="21"/>
    </location>
</feature>
<dbReference type="FunFam" id="3.40.50.300:FF:000011">
    <property type="entry name" value="Putative ABC transporter ATP-binding component"/>
    <property type="match status" value="1"/>
</dbReference>
<dbReference type="InterPro" id="IPR051309">
    <property type="entry name" value="ABCF_ATPase"/>
</dbReference>
<keyword evidence="2" id="KW-0547">Nucleotide-binding</keyword>
<accession>A0AB34JEY9</accession>
<name>A0AB34JEY9_PRYPA</name>
<dbReference type="CDD" id="cd03221">
    <property type="entry name" value="ABCF_EF-3"/>
    <property type="match status" value="2"/>
</dbReference>
<evidence type="ECO:0000313" key="10">
    <source>
        <dbReference type="Proteomes" id="UP001515480"/>
    </source>
</evidence>
<dbReference type="Pfam" id="PF00005">
    <property type="entry name" value="ABC_tran"/>
    <property type="match status" value="2"/>
</dbReference>
<feature type="region of interest" description="Disordered" evidence="6">
    <location>
        <begin position="896"/>
        <end position="940"/>
    </location>
</feature>
<evidence type="ECO:0000313" key="9">
    <source>
        <dbReference type="EMBL" id="KAL1519337.1"/>
    </source>
</evidence>
<dbReference type="GO" id="GO:0003676">
    <property type="term" value="F:nucleic acid binding"/>
    <property type="evidence" value="ECO:0007669"/>
    <property type="project" value="UniProtKB-ARBA"/>
</dbReference>
<keyword evidence="7" id="KW-0732">Signal</keyword>
<feature type="region of interest" description="Disordered" evidence="6">
    <location>
        <begin position="238"/>
        <end position="323"/>
    </location>
</feature>
<feature type="compositionally biased region" description="Basic and acidic residues" evidence="6">
    <location>
        <begin position="901"/>
        <end position="911"/>
    </location>
</feature>
<dbReference type="GO" id="GO:0005524">
    <property type="term" value="F:ATP binding"/>
    <property type="evidence" value="ECO:0007669"/>
    <property type="project" value="UniProtKB-KW"/>
</dbReference>
<dbReference type="GO" id="GO:0016887">
    <property type="term" value="F:ATP hydrolysis activity"/>
    <property type="evidence" value="ECO:0007669"/>
    <property type="project" value="InterPro"/>
</dbReference>
<dbReference type="Pfam" id="PF12848">
    <property type="entry name" value="ABC_tran_Xtn"/>
    <property type="match status" value="1"/>
</dbReference>
<protein>
    <recommendedName>
        <fullName evidence="8">ABC transporter domain-containing protein</fullName>
    </recommendedName>
</protein>
<dbReference type="PANTHER" id="PTHR42855">
    <property type="entry name" value="ABC TRANSPORTER ATP-BINDING SUBUNIT"/>
    <property type="match status" value="1"/>
</dbReference>
<evidence type="ECO:0000256" key="4">
    <source>
        <dbReference type="ARBA" id="ARBA00061344"/>
    </source>
</evidence>
<feature type="domain" description="ABC transporter" evidence="8">
    <location>
        <begin position="334"/>
        <end position="596"/>
    </location>
</feature>
<feature type="compositionally biased region" description="Low complexity" evidence="6">
    <location>
        <begin position="253"/>
        <end position="274"/>
    </location>
</feature>
<dbReference type="InterPro" id="IPR032781">
    <property type="entry name" value="ABC_tran_Xtn"/>
</dbReference>
<feature type="region of interest" description="Disordered" evidence="6">
    <location>
        <begin position="187"/>
        <end position="226"/>
    </location>
</feature>
<dbReference type="EMBL" id="JBGBPQ010000009">
    <property type="protein sequence ID" value="KAL1519337.1"/>
    <property type="molecule type" value="Genomic_DNA"/>
</dbReference>
<dbReference type="InterPro" id="IPR017871">
    <property type="entry name" value="ABC_transporter-like_CS"/>
</dbReference>
<dbReference type="Proteomes" id="UP001515480">
    <property type="component" value="Unassembled WGS sequence"/>
</dbReference>
<dbReference type="FunFam" id="3.40.50.300:FF:000309">
    <property type="entry name" value="ABC transporter ATP-binding protein"/>
    <property type="match status" value="1"/>
</dbReference>
<evidence type="ECO:0000256" key="5">
    <source>
        <dbReference type="SAM" id="Coils"/>
    </source>
</evidence>
<dbReference type="AlphaFoldDB" id="A0AB34JEY9"/>
<dbReference type="InterPro" id="IPR003593">
    <property type="entry name" value="AAA+_ATPase"/>
</dbReference>
<keyword evidence="10" id="KW-1185">Reference proteome</keyword>
<dbReference type="InterPro" id="IPR003439">
    <property type="entry name" value="ABC_transporter-like_ATP-bd"/>
</dbReference>
<keyword evidence="3" id="KW-0067">ATP-binding</keyword>
<dbReference type="SUPFAM" id="SSF52540">
    <property type="entry name" value="P-loop containing nucleoside triphosphate hydrolases"/>
    <property type="match status" value="2"/>
</dbReference>
<keyword evidence="5" id="KW-0175">Coiled coil</keyword>
<feature type="coiled-coil region" evidence="5">
    <location>
        <begin position="592"/>
        <end position="622"/>
    </location>
</feature>
<dbReference type="PROSITE" id="PS50893">
    <property type="entry name" value="ABC_TRANSPORTER_2"/>
    <property type="match status" value="2"/>
</dbReference>
<comment type="similarity">
    <text evidence="4">Belongs to the ABC transporter superfamily. ABCF family. EF3 (TC 3.A.1.121) subfamily.</text>
</comment>
<proteinExistence type="inferred from homology"/>
<dbReference type="Gene3D" id="3.40.50.300">
    <property type="entry name" value="P-loop containing nucleotide triphosphate hydrolases"/>
    <property type="match status" value="2"/>
</dbReference>